<evidence type="ECO:0000256" key="5">
    <source>
        <dbReference type="ARBA" id="ARBA00023136"/>
    </source>
</evidence>
<gene>
    <name evidence="7" type="ORF">KUTeg_008064</name>
</gene>
<evidence type="ECO:0000256" key="1">
    <source>
        <dbReference type="ARBA" id="ARBA00004141"/>
    </source>
</evidence>
<evidence type="ECO:0000256" key="6">
    <source>
        <dbReference type="SAM" id="Phobius"/>
    </source>
</evidence>
<accession>A0ABQ9F825</accession>
<evidence type="ECO:0000256" key="4">
    <source>
        <dbReference type="ARBA" id="ARBA00022989"/>
    </source>
</evidence>
<proteinExistence type="inferred from homology"/>
<evidence type="ECO:0000313" key="8">
    <source>
        <dbReference type="Proteomes" id="UP001217089"/>
    </source>
</evidence>
<keyword evidence="4 6" id="KW-1133">Transmembrane helix</keyword>
<dbReference type="InterPro" id="IPR006043">
    <property type="entry name" value="NCS2"/>
</dbReference>
<comment type="similarity">
    <text evidence="2">Belongs to the nucleobase:cation symporter-2 (NCS2) (TC 2.A.40) family.</text>
</comment>
<keyword evidence="3 6" id="KW-0812">Transmembrane</keyword>
<dbReference type="Proteomes" id="UP001217089">
    <property type="component" value="Unassembled WGS sequence"/>
</dbReference>
<dbReference type="PANTHER" id="PTHR11119">
    <property type="entry name" value="XANTHINE-URACIL / VITAMIN C PERMEASE FAMILY MEMBER"/>
    <property type="match status" value="1"/>
</dbReference>
<feature type="transmembrane region" description="Helical" evidence="6">
    <location>
        <begin position="60"/>
        <end position="84"/>
    </location>
</feature>
<comment type="caution">
    <text evidence="7">The sequence shown here is derived from an EMBL/GenBank/DDBJ whole genome shotgun (WGS) entry which is preliminary data.</text>
</comment>
<comment type="subcellular location">
    <subcellularLocation>
        <location evidence="1">Membrane</location>
        <topology evidence="1">Multi-pass membrane protein</topology>
    </subcellularLocation>
</comment>
<keyword evidence="5 6" id="KW-0472">Membrane</keyword>
<feature type="transmembrane region" description="Helical" evidence="6">
    <location>
        <begin position="121"/>
        <end position="143"/>
    </location>
</feature>
<keyword evidence="8" id="KW-1185">Reference proteome</keyword>
<dbReference type="EMBL" id="JARBDR010000342">
    <property type="protein sequence ID" value="KAJ8313503.1"/>
    <property type="molecule type" value="Genomic_DNA"/>
</dbReference>
<sequence>MQGSLILAGAIHSLIGVTGIVGFLMRTAIMAIILSMYLCKRKVPIPIWTRKNGFQIIWYPLHQVLSLLLSVIFGWILSAILTHFNLISSDPKSPESFARTDSRSDAITSAHRFYLPYPGQFGLPSFNIGMFCAFLIGSIMSVIDSICDYHACAATCKVPAPPGLAINRGIAIEGFCSAISGTVGCGHATSTFGNNIGAIAVTKVSFYFRYGV</sequence>
<name>A0ABQ9F825_TEGGR</name>
<organism evidence="7 8">
    <name type="scientific">Tegillarca granosa</name>
    <name type="common">Malaysian cockle</name>
    <name type="synonym">Anadara granosa</name>
    <dbReference type="NCBI Taxonomy" id="220873"/>
    <lineage>
        <taxon>Eukaryota</taxon>
        <taxon>Metazoa</taxon>
        <taxon>Spiralia</taxon>
        <taxon>Lophotrochozoa</taxon>
        <taxon>Mollusca</taxon>
        <taxon>Bivalvia</taxon>
        <taxon>Autobranchia</taxon>
        <taxon>Pteriomorphia</taxon>
        <taxon>Arcoida</taxon>
        <taxon>Arcoidea</taxon>
        <taxon>Arcidae</taxon>
        <taxon>Tegillarca</taxon>
    </lineage>
</organism>
<protein>
    <submittedName>
        <fullName evidence="7">Uncharacterized protein</fullName>
    </submittedName>
</protein>
<evidence type="ECO:0000256" key="3">
    <source>
        <dbReference type="ARBA" id="ARBA00022692"/>
    </source>
</evidence>
<reference evidence="7 8" key="1">
    <citation type="submission" date="2022-12" db="EMBL/GenBank/DDBJ databases">
        <title>Chromosome-level genome of Tegillarca granosa.</title>
        <authorList>
            <person name="Kim J."/>
        </authorList>
    </citation>
    <scope>NUCLEOTIDE SEQUENCE [LARGE SCALE GENOMIC DNA]</scope>
    <source>
        <strain evidence="7">Teg-2019</strain>
        <tissue evidence="7">Adductor muscle</tissue>
    </source>
</reference>
<evidence type="ECO:0000256" key="2">
    <source>
        <dbReference type="ARBA" id="ARBA00008821"/>
    </source>
</evidence>
<evidence type="ECO:0000313" key="7">
    <source>
        <dbReference type="EMBL" id="KAJ8313503.1"/>
    </source>
</evidence>
<dbReference type="Pfam" id="PF00860">
    <property type="entry name" value="Xan_ur_permease"/>
    <property type="match status" value="1"/>
</dbReference>
<feature type="transmembrane region" description="Helical" evidence="6">
    <location>
        <begin position="6"/>
        <end position="39"/>
    </location>
</feature>